<name>A0ABY7VBB1_9GAMM</name>
<dbReference type="Pfam" id="PF06314">
    <property type="entry name" value="ADC"/>
    <property type="match status" value="1"/>
</dbReference>
<organism evidence="1 2">
    <name type="scientific">Thalassomonas haliotis</name>
    <dbReference type="NCBI Taxonomy" id="485448"/>
    <lineage>
        <taxon>Bacteria</taxon>
        <taxon>Pseudomonadati</taxon>
        <taxon>Pseudomonadota</taxon>
        <taxon>Gammaproteobacteria</taxon>
        <taxon>Alteromonadales</taxon>
        <taxon>Colwelliaceae</taxon>
        <taxon>Thalassomonas</taxon>
    </lineage>
</organism>
<gene>
    <name evidence="1" type="ORF">H3N35_22205</name>
</gene>
<dbReference type="EMBL" id="CP059693">
    <property type="protein sequence ID" value="WDE10925.1"/>
    <property type="molecule type" value="Genomic_DNA"/>
</dbReference>
<dbReference type="InterPro" id="IPR023375">
    <property type="entry name" value="ADC_dom_sf"/>
</dbReference>
<accession>A0ABY7VBB1</accession>
<dbReference type="Proteomes" id="UP001215231">
    <property type="component" value="Chromosome"/>
</dbReference>
<sequence length="298" mass="34109">MQPNNTLEQELLANEELFSDSFFQQFTLRKNKQPLQLNDAISKDYQFPTFYGNVTCAIGVFLCDYQAAQQMLPHPKMKPVVMPKGRALVTFSCYEYQNVMGIAPYNEIAMTIPVMVDPTVNIPVLPMVMDGFSKFGYYVFHMPVTSLENRIRGNKIWGLPKVVDTVEIKVEDGISKTRATDEEGKAYFSLEVPTTGKATHFDVRSNLYSRLEQQLLQSPTQFKGDFNVNKYMNRLWKTGGSDPGVLKIGEGRYGDMLRKLNIEPQPFQFRYAHHMNACFDLPNEDYQAPFTFTGQLEL</sequence>
<protein>
    <submittedName>
        <fullName evidence="1">Acetoacetate decarboxylase family protein</fullName>
    </submittedName>
</protein>
<evidence type="ECO:0000313" key="1">
    <source>
        <dbReference type="EMBL" id="WDE10925.1"/>
    </source>
</evidence>
<keyword evidence="2" id="KW-1185">Reference proteome</keyword>
<proteinExistence type="predicted"/>
<reference evidence="1 2" key="1">
    <citation type="journal article" date="2022" name="Mar. Drugs">
        <title>Bioassay-Guided Fractionation Leads to the Detection of Cholic Acid Generated by the Rare Thalassomonas sp.</title>
        <authorList>
            <person name="Pheiffer F."/>
            <person name="Schneider Y.K."/>
            <person name="Hansen E.H."/>
            <person name="Andersen J.H."/>
            <person name="Isaksson J."/>
            <person name="Busche T."/>
            <person name="R C."/>
            <person name="Kalinowski J."/>
            <person name="Zyl L.V."/>
            <person name="Trindade M."/>
        </authorList>
    </citation>
    <scope>NUCLEOTIDE SEQUENCE [LARGE SCALE GENOMIC DNA]</scope>
    <source>
        <strain evidence="1 2">A5K-61T</strain>
    </source>
</reference>
<dbReference type="SUPFAM" id="SSF160104">
    <property type="entry name" value="Acetoacetate decarboxylase-like"/>
    <property type="match status" value="1"/>
</dbReference>
<evidence type="ECO:0000313" key="2">
    <source>
        <dbReference type="Proteomes" id="UP001215231"/>
    </source>
</evidence>
<dbReference type="RefSeq" id="WP_274050994.1">
    <property type="nucleotide sequence ID" value="NZ_CP059693.1"/>
</dbReference>
<dbReference type="Gene3D" id="2.40.400.10">
    <property type="entry name" value="Acetoacetate decarboxylase-like"/>
    <property type="match status" value="1"/>
</dbReference>
<dbReference type="InterPro" id="IPR010451">
    <property type="entry name" value="Acetoacetate_decarboxylase"/>
</dbReference>